<dbReference type="EMBL" id="QWDC01000002">
    <property type="protein sequence ID" value="RFZ92895.1"/>
    <property type="molecule type" value="Genomic_DNA"/>
</dbReference>
<proteinExistence type="predicted"/>
<accession>A0A372NUK6</accession>
<dbReference type="AlphaFoldDB" id="A0A372NUK6"/>
<keyword evidence="2" id="KW-1185">Reference proteome</keyword>
<protein>
    <submittedName>
        <fullName evidence="1">Uncharacterized protein</fullName>
    </submittedName>
</protein>
<gene>
    <name evidence="1" type="ORF">D0C36_16010</name>
</gene>
<sequence length="60" mass="6553">MIALDVSDYNESSVVNSTNAFEKFGKRTDPSTGGTNACCKKVFGNHNQLTINIIFGLIRD</sequence>
<dbReference type="Proteomes" id="UP000264217">
    <property type="component" value="Unassembled WGS sequence"/>
</dbReference>
<evidence type="ECO:0000313" key="2">
    <source>
        <dbReference type="Proteomes" id="UP000264217"/>
    </source>
</evidence>
<dbReference type="RefSeq" id="WP_117392604.1">
    <property type="nucleotide sequence ID" value="NZ_QWDC01000002.1"/>
</dbReference>
<organism evidence="1 2">
    <name type="scientific">Mucilaginibacter conchicola</name>
    <dbReference type="NCBI Taxonomy" id="2303333"/>
    <lineage>
        <taxon>Bacteria</taxon>
        <taxon>Pseudomonadati</taxon>
        <taxon>Bacteroidota</taxon>
        <taxon>Sphingobacteriia</taxon>
        <taxon>Sphingobacteriales</taxon>
        <taxon>Sphingobacteriaceae</taxon>
        <taxon>Mucilaginibacter</taxon>
    </lineage>
</organism>
<reference evidence="1 2" key="1">
    <citation type="submission" date="2018-08" db="EMBL/GenBank/DDBJ databases">
        <title>Mucilaginibacter sp. MYSH2.</title>
        <authorList>
            <person name="Seo T."/>
        </authorList>
    </citation>
    <scope>NUCLEOTIDE SEQUENCE [LARGE SCALE GENOMIC DNA]</scope>
    <source>
        <strain evidence="1 2">MYSH2</strain>
    </source>
</reference>
<evidence type="ECO:0000313" key="1">
    <source>
        <dbReference type="EMBL" id="RFZ92895.1"/>
    </source>
</evidence>
<name>A0A372NUK6_9SPHI</name>
<comment type="caution">
    <text evidence="1">The sequence shown here is derived from an EMBL/GenBank/DDBJ whole genome shotgun (WGS) entry which is preliminary data.</text>
</comment>